<dbReference type="STRING" id="529505.SAMN05421761_107167"/>
<dbReference type="Gene3D" id="2.60.40.740">
    <property type="match status" value="8"/>
</dbReference>
<dbReference type="InterPro" id="IPR025667">
    <property type="entry name" value="SprB_repeat"/>
</dbReference>
<dbReference type="EMBL" id="FTOP01000007">
    <property type="protein sequence ID" value="SIS89912.1"/>
    <property type="molecule type" value="Genomic_DNA"/>
</dbReference>
<dbReference type="SMART" id="SM00089">
    <property type="entry name" value="PKD"/>
    <property type="match status" value="3"/>
</dbReference>
<dbReference type="InterPro" id="IPR000601">
    <property type="entry name" value="PKD_dom"/>
</dbReference>
<organism evidence="2 3">
    <name type="scientific">Belliella pelovolcani</name>
    <dbReference type="NCBI Taxonomy" id="529505"/>
    <lineage>
        <taxon>Bacteria</taxon>
        <taxon>Pseudomonadati</taxon>
        <taxon>Bacteroidota</taxon>
        <taxon>Cytophagia</taxon>
        <taxon>Cytophagales</taxon>
        <taxon>Cyclobacteriaceae</taxon>
        <taxon>Belliella</taxon>
    </lineage>
</organism>
<dbReference type="Pfam" id="PF13585">
    <property type="entry name" value="CHU_C"/>
    <property type="match status" value="1"/>
</dbReference>
<dbReference type="OrthoDB" id="7794186at2"/>
<dbReference type="Pfam" id="PF13573">
    <property type="entry name" value="SprB"/>
    <property type="match status" value="17"/>
</dbReference>
<dbReference type="SUPFAM" id="SSF49299">
    <property type="entry name" value="PKD domain"/>
    <property type="match status" value="1"/>
</dbReference>
<dbReference type="InterPro" id="IPR022409">
    <property type="entry name" value="PKD/Chitinase_dom"/>
</dbReference>
<keyword evidence="3" id="KW-1185">Reference proteome</keyword>
<dbReference type="CDD" id="cd00146">
    <property type="entry name" value="PKD"/>
    <property type="match status" value="1"/>
</dbReference>
<evidence type="ECO:0000313" key="2">
    <source>
        <dbReference type="EMBL" id="SIS89912.1"/>
    </source>
</evidence>
<dbReference type="InterPro" id="IPR026341">
    <property type="entry name" value="T9SS_type_B"/>
</dbReference>
<dbReference type="Gene3D" id="2.60.40.10">
    <property type="entry name" value="Immunoglobulins"/>
    <property type="match status" value="3"/>
</dbReference>
<dbReference type="PROSITE" id="PS50093">
    <property type="entry name" value="PKD"/>
    <property type="match status" value="1"/>
</dbReference>
<evidence type="ECO:0000313" key="3">
    <source>
        <dbReference type="Proteomes" id="UP000186026"/>
    </source>
</evidence>
<feature type="domain" description="PKD" evidence="1">
    <location>
        <begin position="3070"/>
        <end position="3134"/>
    </location>
</feature>
<dbReference type="RefSeq" id="WP_139325529.1">
    <property type="nucleotide sequence ID" value="NZ_FTOP01000007.1"/>
</dbReference>
<protein>
    <submittedName>
        <fullName evidence="2">Gliding motility-associated C-terminal domain-containing protein</fullName>
    </submittedName>
</protein>
<dbReference type="Proteomes" id="UP000186026">
    <property type="component" value="Unassembled WGS sequence"/>
</dbReference>
<proteinExistence type="predicted"/>
<reference evidence="3" key="1">
    <citation type="submission" date="2017-01" db="EMBL/GenBank/DDBJ databases">
        <authorList>
            <person name="Varghese N."/>
            <person name="Submissions S."/>
        </authorList>
    </citation>
    <scope>NUCLEOTIDE SEQUENCE [LARGE SCALE GENOMIC DNA]</scope>
    <source>
        <strain evidence="3">DSM 46698</strain>
    </source>
</reference>
<dbReference type="NCBIfam" id="TIGR04131">
    <property type="entry name" value="Bac_Flav_CTERM"/>
    <property type="match status" value="1"/>
</dbReference>
<name>A0A1N7MV22_9BACT</name>
<dbReference type="InterPro" id="IPR035986">
    <property type="entry name" value="PKD_dom_sf"/>
</dbReference>
<evidence type="ECO:0000259" key="1">
    <source>
        <dbReference type="PROSITE" id="PS50093"/>
    </source>
</evidence>
<gene>
    <name evidence="2" type="ORF">SAMN05421761_107167</name>
</gene>
<sequence>MEKIYRIAHIFLLLMSLATLFNKSLAQSLIQDIYSIRECEKTAEYRVRGGVPPYTYVWTFEGNEVQVDANLDPTQTSILTQAQSGTYTVTVTDSDNNSRSATFVFSESSNFILDIEILEDQECEGTTFGRIIGNIENGIAPFSINIFNDQNVLVNSVNLPGRTINLTGYPAGTYLIEVIDANGCIELTEVELEEIEPIEFEEGANLGAFPVTCEDNGSIAFNVLDAAGEVRFRIRRASGGYVNPWTVAPGGQVRYDGLPVGDYILEISDDFRFEDCPEELPFSIVDEVLLVFDASPTAITCFGENDGSILFQVSRNFTDFSPLPNEVFVTITNSANTVIYDNISVSIGATDGDYLFENLQAGTYTITTRHGGIDYPECIQSFTVTIDGPDSPISANITKSDIACFGVNSGSATAMPSGGWGDYTFLWSNGATTSQINNLAPGEYWVDITDEGGCTIRREVEIIGPPAEITADVNVLQNLTCAGSNDGIAEISNIQGGYGGYTIQWGVGNQSSATAVDLPAGSISVTVTDSGGCSRTFNVVITAPPAPNLIIDENNVTCFGGDDGSVRIQVSGSDSYTVSVAGQTQVGNDVTFNGLQAGNYVATISYGVNCNISRNITIGSPSRVIINRSNVQLNNISCFGQEDGSILGLTASGGTGLLSVQWQEKISDTYQDITGANSLNLTDLGIGEYKIIVTDENGCFDEYEYAITEPNPLNVSSPTTTPVTCFNGTNGSVSFTVSGGRTPYAYSLNGGAFTLTSNGNITIPNLPAGTGNTIEVRDDSGCTVDNFTFDINTTPPIQLDFVASYQETCFGQQNGSIEINIGGGSGNLKVEWYRAGDFSTVISTNQNLSNVGPGDYTVRVIDLLDEFCYAQQTFSIAPTPDINLALDGNPTNILCFGEETGAININASGGTGTLTYSWTGPNGFTSNQQNISDIGAGLYRLRVTDSNGCFKELVDILVEQPDTGIQISTLNSTAPSCPDSDDGAIQMQVFGGAPAYNISWQRLNSSGDFEGFPGTGLSLTGIPAGTYKMLVSDANGCSAEREIDLVGPDELIINVTGIDDVSCFGRNDGRINIAVSGGTFPYSYNWDHGFINQNATNLSAGFYAVTVTDARGCVIRLENIEVAQPAPIEINLIETQSPTCEFDDGRIEVEFIGGDASFSSTWYRLPENDVVATNTTVLNNITPGVYRVEYGNGSVCTASRIITLSGPASPLQLNISAQDPTCDNDNGIIAISASGGSPGYEFFIEVEGDQTPLTSNIIANLAAGNYLVTVRDSQGCEVTRAVDIQNPNQPIYDIEKIQDVSCFGGNDGVIHFETFGDFTGITFQWFKREFTGVLNPITEAQLDDLQAGTYFVRFTYDNACTIDSEDIIIAEPAEIVITTQVEQLVCFDDLGRITIQVNGGSAGKTLTLSGPNSYTNTVNDIITGSYDFENLVPGVYTWTLEDVGCGTQSGTLEISPIQRPEFDLSQVNILCFGDHTGSIMVQDIILETNRTYNVFLNGINRGVQTNFSNLPAGNYSIQLVDSQGCESSIQTIEITQPDRPLEILNLLIENTTCFEGNDGKVSFEILGGTAPYSFSLSGNNGYSVSAGEVDPLSEITFDDLRAGSYTIEVLDENGNCQAIATFQITEPADLIFDIEVGQIACPGGTTFIRLFLSGGTTPYSYTWEKLDTDTGNWELLTETSNQLQGIAAGSYRYSATDANNCEVFSEIVEIPDGLAVAIDFTADDILCFGGNTLVNLSASRPGSSNFTFFVNGNQIFGNTFPAIAGAYQVYALDNINGCISEEITISINQPDAPLNYAGFTSTQLSCFESNDGEISFSLAGGTAPYTITFLGATQIAQADELITFSGLEANIPYGFTIEDNNGCLLTIPPVVLTQPFPIQVNSTFTPIQCYDGDGSITVQATGGRAPFSILWEYAANGVDFVELDQFEDQFRINGLKAGTYTYTLSDNGGCPPVVESIVLEQPSETVLDFTSTEVSCYQGNDGTISFSPSGGPASSYQIYFNGQLINGTEVSGLSAGTYEAFAVSGGCPSEVISITISQPEQALGATLTYPTAVLCHNDLINIQLDIFGGNGEYEAAFDGTFVPVGASGNIIFEDLLPGTYTLEVRDQKGCYWSEIITITNPLPIEINQVELENVSCHDGSDGTITVSIKGGTGIYTYQWLDASGNVVGNNASVSNLSPGNYQLIVQDENGCLLSEYFDIENVDPIFITIDSITSVSCHNEQNGGFLIAATGGNGGYILFVDGNQYNSLDISGLGAGTYQVYAMDSKGCVSPTIDVEITEPEPLELILDITPISCFGSNDGQASVTIQGGTAPFDIRWSDGSTETNRTGLLPGNYEVVVIDANGCLIRERIMIEQPSPLNATSQINPVSCFGGVDGTITLNISGGSGSSTVIWYDSFNNEIAQGNVLDGVAAGEYSAEITDIRGCTISRTFIIPGPFEPLTITPFISNIRCAGETNGRIDLIVTGGTGPYTYQWSSGENTRSITNKIAGNYEVEVTDSNGCVLIESIEISSPEPIQIVASDLNDVSCKFGNDGSINLSISGGTGDYQILWSNGDQGREISNLRAGLYTVFVFDENTCFASETFVITEPAEELTVIATSNTELCNPSDDTEVILDVNGGTAPYTYLWSNGSTASSLLNVPAGMYSVLVTDSNGCIVEAEVEVKDPTPGLQLSLEGTTAICASGGRAEVTANVTGGVAPYIYNWSTGSSSPTLSNLVPGIYTLTVTDAAGCSIVEEIEIFPPLNLAVRLDNIQGVSCFGGSDGSIAISIAGGMGPFEIEWSHGLMNQTTATGLRAGNYTVTVRDATGCNTTATYNLREPELLTFSETVNNISCHGANDGSIQLDINGGTAPYSYQWSHGFNGRNPRNLAPGMYTVIITDRNGCSTGGSFGISQPEPLEIESDHSEELLCFGDAQGFINLNISGGIQPYRIIWSDDPDSESFNRSNLTAGSYKVTVIDDNNCIIEKSFEIRQPENLEARLLHRFDVDCENQELTGIAWLEIDGGAGQYDIWWYNGDVNDTETKFYESGEVSAIVRDANGCQVELSIMVEMPLVFTSSDFVYTIPSLGTAGEILVNDEVMFIDRTLGNVIAWEWNFGDGNNSTNQNPTHTYRRPGTYTISLKTFDIYGCISESTLEIEVLASYRIMIPNAFTPNGDGVNDTFFPKMRGIANYEFYIFNKWGELIYSNLDNRDEGWDGKLNGKMSPNGNYVYKLVFTAEDGETGSRTGVFTLVN</sequence>
<dbReference type="Pfam" id="PF18911">
    <property type="entry name" value="PKD_4"/>
    <property type="match status" value="1"/>
</dbReference>
<dbReference type="InterPro" id="IPR013783">
    <property type="entry name" value="Ig-like_fold"/>
</dbReference>
<accession>A0A1N7MV22</accession>